<accession>A0A1N7CP27</accession>
<dbReference type="InterPro" id="IPR005119">
    <property type="entry name" value="LysR_subst-bd"/>
</dbReference>
<name>A0A1N7CP27_9RHOO</name>
<dbReference type="InterPro" id="IPR036390">
    <property type="entry name" value="WH_DNA-bd_sf"/>
</dbReference>
<gene>
    <name evidence="6" type="ORF">SAMN05421829_12613</name>
</gene>
<dbReference type="Pfam" id="PF03466">
    <property type="entry name" value="LysR_substrate"/>
    <property type="match status" value="1"/>
</dbReference>
<feature type="domain" description="HTH lysR-type" evidence="5">
    <location>
        <begin position="1"/>
        <end position="59"/>
    </location>
</feature>
<dbReference type="FunFam" id="3.40.190.290:FF:000001">
    <property type="entry name" value="Transcriptional regulator, LysR family"/>
    <property type="match status" value="1"/>
</dbReference>
<dbReference type="GO" id="GO:0043565">
    <property type="term" value="F:sequence-specific DNA binding"/>
    <property type="evidence" value="ECO:0007669"/>
    <property type="project" value="TreeGrafter"/>
</dbReference>
<evidence type="ECO:0000313" key="7">
    <source>
        <dbReference type="Proteomes" id="UP000186819"/>
    </source>
</evidence>
<dbReference type="RefSeq" id="WP_076604473.1">
    <property type="nucleotide sequence ID" value="NZ_FTMD01000026.1"/>
</dbReference>
<keyword evidence="2" id="KW-0805">Transcription regulation</keyword>
<dbReference type="Gene3D" id="1.10.10.10">
    <property type="entry name" value="Winged helix-like DNA-binding domain superfamily/Winged helix DNA-binding domain"/>
    <property type="match status" value="1"/>
</dbReference>
<dbReference type="SUPFAM" id="SSF46785">
    <property type="entry name" value="Winged helix' DNA-binding domain"/>
    <property type="match status" value="1"/>
</dbReference>
<organism evidence="6 7">
    <name type="scientific">Aromatoleum tolulyticum</name>
    <dbReference type="NCBI Taxonomy" id="34027"/>
    <lineage>
        <taxon>Bacteria</taxon>
        <taxon>Pseudomonadati</taxon>
        <taxon>Pseudomonadota</taxon>
        <taxon>Betaproteobacteria</taxon>
        <taxon>Rhodocyclales</taxon>
        <taxon>Rhodocyclaceae</taxon>
        <taxon>Aromatoleum</taxon>
    </lineage>
</organism>
<dbReference type="PANTHER" id="PTHR30537:SF17">
    <property type="entry name" value="LYSR-FAMILY REGULATORY PROTEIN"/>
    <property type="match status" value="1"/>
</dbReference>
<dbReference type="OrthoDB" id="8538345at2"/>
<dbReference type="InterPro" id="IPR058163">
    <property type="entry name" value="LysR-type_TF_proteobact-type"/>
</dbReference>
<dbReference type="Proteomes" id="UP000186819">
    <property type="component" value="Unassembled WGS sequence"/>
</dbReference>
<reference evidence="7" key="1">
    <citation type="submission" date="2017-01" db="EMBL/GenBank/DDBJ databases">
        <authorList>
            <person name="Varghese N."/>
            <person name="Submissions S."/>
        </authorList>
    </citation>
    <scope>NUCLEOTIDE SEQUENCE [LARGE SCALE GENOMIC DNA]</scope>
    <source>
        <strain evidence="7">ATCC 51758</strain>
    </source>
</reference>
<dbReference type="FunFam" id="1.10.10.10:FF:000001">
    <property type="entry name" value="LysR family transcriptional regulator"/>
    <property type="match status" value="1"/>
</dbReference>
<dbReference type="AlphaFoldDB" id="A0A1N7CP27"/>
<keyword evidence="7" id="KW-1185">Reference proteome</keyword>
<protein>
    <submittedName>
        <fullName evidence="6">DNA-binding transcriptional regulator, LysR family</fullName>
    </submittedName>
</protein>
<dbReference type="GO" id="GO:0003700">
    <property type="term" value="F:DNA-binding transcription factor activity"/>
    <property type="evidence" value="ECO:0007669"/>
    <property type="project" value="InterPro"/>
</dbReference>
<sequence>MDQFLALRVFARVVEAGTFTKAADSLGMPKPTVTKLIQSLEAHLRVKLLNRTTRRVTVTADGAAYYERTARLLAELEEIDASLSNAQASPKGRVRIDVPAVVATRIIIPALHSFHARYPDIQIDLGAGDRLVNLIADNVDCVVRAGSLIDESLVARRIAYMDHMTCAAPAYLAEYGIPRHPSELGGTHRVVGYFSAGTGRISPYEFERKGERVELPGRYAVAVNDSNAYLSAALAGLGIVQLPSFTVNRQLATGELVPVLEDWTTPGFPVYVVYPPNRHLSAKIRVFVDWVAELFAPFNAAGRR</sequence>
<dbReference type="InterPro" id="IPR000847">
    <property type="entry name" value="LysR_HTH_N"/>
</dbReference>
<evidence type="ECO:0000256" key="4">
    <source>
        <dbReference type="ARBA" id="ARBA00023163"/>
    </source>
</evidence>
<dbReference type="Pfam" id="PF00126">
    <property type="entry name" value="HTH_1"/>
    <property type="match status" value="1"/>
</dbReference>
<proteinExistence type="inferred from homology"/>
<dbReference type="GO" id="GO:0006351">
    <property type="term" value="P:DNA-templated transcription"/>
    <property type="evidence" value="ECO:0007669"/>
    <property type="project" value="TreeGrafter"/>
</dbReference>
<dbReference type="PANTHER" id="PTHR30537">
    <property type="entry name" value="HTH-TYPE TRANSCRIPTIONAL REGULATOR"/>
    <property type="match status" value="1"/>
</dbReference>
<keyword evidence="3 6" id="KW-0238">DNA-binding</keyword>
<evidence type="ECO:0000313" key="6">
    <source>
        <dbReference type="EMBL" id="SIR65275.1"/>
    </source>
</evidence>
<dbReference type="Gene3D" id="3.40.190.10">
    <property type="entry name" value="Periplasmic binding protein-like II"/>
    <property type="match status" value="2"/>
</dbReference>
<comment type="similarity">
    <text evidence="1">Belongs to the LysR transcriptional regulatory family.</text>
</comment>
<evidence type="ECO:0000256" key="3">
    <source>
        <dbReference type="ARBA" id="ARBA00023125"/>
    </source>
</evidence>
<dbReference type="PROSITE" id="PS50931">
    <property type="entry name" value="HTH_LYSR"/>
    <property type="match status" value="1"/>
</dbReference>
<evidence type="ECO:0000259" key="5">
    <source>
        <dbReference type="PROSITE" id="PS50931"/>
    </source>
</evidence>
<dbReference type="InterPro" id="IPR036388">
    <property type="entry name" value="WH-like_DNA-bd_sf"/>
</dbReference>
<dbReference type="CDD" id="cd08472">
    <property type="entry name" value="PBP2_CrgA_like_3"/>
    <property type="match status" value="1"/>
</dbReference>
<dbReference type="STRING" id="34027.SAMN05421829_12613"/>
<keyword evidence="4" id="KW-0804">Transcription</keyword>
<evidence type="ECO:0000256" key="2">
    <source>
        <dbReference type="ARBA" id="ARBA00023015"/>
    </source>
</evidence>
<dbReference type="SUPFAM" id="SSF53850">
    <property type="entry name" value="Periplasmic binding protein-like II"/>
    <property type="match status" value="1"/>
</dbReference>
<dbReference type="EMBL" id="FTMD01000026">
    <property type="protein sequence ID" value="SIR65275.1"/>
    <property type="molecule type" value="Genomic_DNA"/>
</dbReference>
<evidence type="ECO:0000256" key="1">
    <source>
        <dbReference type="ARBA" id="ARBA00009437"/>
    </source>
</evidence>